<dbReference type="Gene3D" id="3.20.20.370">
    <property type="entry name" value="Glycoside hydrolase/deacetylase"/>
    <property type="match status" value="1"/>
</dbReference>
<evidence type="ECO:0000313" key="5">
    <source>
        <dbReference type="Proteomes" id="UP000239477"/>
    </source>
</evidence>
<dbReference type="SUPFAM" id="SSF88713">
    <property type="entry name" value="Glycoside hydrolase/deacetylase"/>
    <property type="match status" value="1"/>
</dbReference>
<protein>
    <submittedName>
        <fullName evidence="4">Poly-beta-1,6-N-acetyl-D-glucosamine N-deacetylase</fullName>
    </submittedName>
</protein>
<dbReference type="Pfam" id="PF14883">
    <property type="entry name" value="GHL13"/>
    <property type="match status" value="1"/>
</dbReference>
<gene>
    <name evidence="4" type="primary">pgaB</name>
    <name evidence="4" type="ORF">CLM73_09865</name>
</gene>
<dbReference type="AlphaFoldDB" id="A0A2S0I5S5"/>
<keyword evidence="5" id="KW-1185">Reference proteome</keyword>
<dbReference type="NCBIfam" id="NF011177">
    <property type="entry name" value="PRK14582.1"/>
    <property type="match status" value="1"/>
</dbReference>
<dbReference type="GO" id="GO:0043708">
    <property type="term" value="P:cell adhesion involved in biofilm formation"/>
    <property type="evidence" value="ECO:0007669"/>
    <property type="project" value="InterPro"/>
</dbReference>
<evidence type="ECO:0000256" key="2">
    <source>
        <dbReference type="SAM" id="SignalP"/>
    </source>
</evidence>
<evidence type="ECO:0000313" key="4">
    <source>
        <dbReference type="EMBL" id="AVJ27389.1"/>
    </source>
</evidence>
<accession>A0A2S0I5S5</accession>
<dbReference type="NCBIfam" id="TIGR03938">
    <property type="entry name" value="deacetyl_PgaB"/>
    <property type="match status" value="1"/>
</dbReference>
<dbReference type="EMBL" id="CP023270">
    <property type="protein sequence ID" value="AVJ27389.1"/>
    <property type="molecule type" value="Genomic_DNA"/>
</dbReference>
<dbReference type="OrthoDB" id="9814639at2"/>
<feature type="chain" id="PRO_5015663839" evidence="2">
    <location>
        <begin position="27"/>
        <end position="677"/>
    </location>
</feature>
<dbReference type="RefSeq" id="WP_105238269.1">
    <property type="nucleotide sequence ID" value="NZ_CP023270.1"/>
</dbReference>
<reference evidence="4 5" key="1">
    <citation type="submission" date="2017-09" db="EMBL/GenBank/DDBJ databases">
        <title>Genomic, metabolic, and phenotypic characteristics of bacterial isolates from the natural microbiome of the model nematode Caenorhabditis elegans.</title>
        <authorList>
            <person name="Zimmermann J."/>
            <person name="Obeng N."/>
            <person name="Yang W."/>
            <person name="Obeng O."/>
            <person name="Kissoyan K."/>
            <person name="Pees B."/>
            <person name="Dirksen P."/>
            <person name="Hoppner M."/>
            <person name="Franke A."/>
            <person name="Rosenstiel P."/>
            <person name="Leippe M."/>
            <person name="Dierking K."/>
            <person name="Kaleta C."/>
            <person name="Schulenburg H."/>
        </authorList>
    </citation>
    <scope>NUCLEOTIDE SEQUENCE [LARGE SCALE GENOMIC DNA]</scope>
    <source>
        <strain evidence="4 5">MYb73</strain>
    </source>
</reference>
<keyword evidence="1 2" id="KW-0732">Signal</keyword>
<sequence length="677" mass="75863">MMLKLHTRLILAGILFLMILALTACAKDIPVYTPPAERPVAAADRPWVNGQFLALAYHDVEDDDPDQAFLSVRTDRLAEQLAWLRANGYQAVSVDQILAARQGGKPLPDRAVLLSFDDGYRSFHTRVLPILKAYGWPALLAPVGAWMDTPSDRPVDFGGTPEARQRFLNWDEIREISRSGLVEIAAHTDASHYGALANPQGNTEPAAAIRAYDARTGQYETEAQFDARMGRDVAAITEKIRKATGKKPRVWVWPYGAEGGSTLRITAENGYEMALTLEDGPGRLSRLMSTPRMLLASDPALKSFANSVVGMEADPFMRVAHIDLDYVYDPDPEQTDRNLGVLVQRILDMQINTVFLQAYSDPQGDGLVKSLYFPNRWLPMRADLFNRAAWQLHNRANVMVYAWMPVLAFDMDSALPRVERWDPDTGQVAPDPDQYRRLSPFDATVRARIGDLYEDLARQAIFDGILFHDDALLSDFEDASPGALAAYRAAGLPGSIAELRADPDTMQRWTRYKSRYLVDFTAALAEKVRAVRGPQIKTARNIYAQPILNPDSETWFAQNLDDFLAAYDWTAPMAMPLMENVAPGKENAWLDELVDTVARRPGALSRTVFELQSRDWRTGPGRPDATPVDTDVLAGWMRRLQLRGARSFGYYPDDFSQDQPRLQGIRPAISEAWYPLQ</sequence>
<dbReference type="GO" id="GO:0005975">
    <property type="term" value="P:carbohydrate metabolic process"/>
    <property type="evidence" value="ECO:0007669"/>
    <property type="project" value="InterPro"/>
</dbReference>
<dbReference type="InterPro" id="IPR011330">
    <property type="entry name" value="Glyco_hydro/deAcase_b/a-brl"/>
</dbReference>
<dbReference type="Proteomes" id="UP000239477">
    <property type="component" value="Chromosome"/>
</dbReference>
<dbReference type="PROSITE" id="PS51257">
    <property type="entry name" value="PROKAR_LIPOPROTEIN"/>
    <property type="match status" value="1"/>
</dbReference>
<dbReference type="PROSITE" id="PS51677">
    <property type="entry name" value="NODB"/>
    <property type="match status" value="1"/>
</dbReference>
<organism evidence="4 5">
    <name type="scientific">Achromobacter spanius</name>
    <dbReference type="NCBI Taxonomy" id="217203"/>
    <lineage>
        <taxon>Bacteria</taxon>
        <taxon>Pseudomonadati</taxon>
        <taxon>Pseudomonadota</taxon>
        <taxon>Betaproteobacteria</taxon>
        <taxon>Burkholderiales</taxon>
        <taxon>Alcaligenaceae</taxon>
        <taxon>Achromobacter</taxon>
    </lineage>
</organism>
<dbReference type="InterPro" id="IPR032772">
    <property type="entry name" value="PGA_deacetylase_PgaB_C"/>
</dbReference>
<dbReference type="PANTHER" id="PTHR34216:SF7">
    <property type="entry name" value="POLY-BETA-1,6-N-ACETYL-D-GLUCOSAMINE N-DEACETYLASE"/>
    <property type="match status" value="1"/>
</dbReference>
<feature type="signal peptide" evidence="2">
    <location>
        <begin position="1"/>
        <end position="26"/>
    </location>
</feature>
<evidence type="ECO:0000256" key="1">
    <source>
        <dbReference type="ARBA" id="ARBA00022729"/>
    </source>
</evidence>
<dbReference type="Gene3D" id="3.20.20.80">
    <property type="entry name" value="Glycosidases"/>
    <property type="match status" value="1"/>
</dbReference>
<proteinExistence type="predicted"/>
<dbReference type="InterPro" id="IPR051398">
    <property type="entry name" value="Polysacch_Deacetylase"/>
</dbReference>
<evidence type="ECO:0000259" key="3">
    <source>
        <dbReference type="PROSITE" id="PS51677"/>
    </source>
</evidence>
<dbReference type="InterPro" id="IPR002509">
    <property type="entry name" value="NODB_dom"/>
</dbReference>
<name>A0A2S0I5S5_9BURK</name>
<dbReference type="InterPro" id="IPR023854">
    <property type="entry name" value="PGA_deacetylase_PgaB"/>
</dbReference>
<dbReference type="Pfam" id="PF01522">
    <property type="entry name" value="Polysacc_deac_1"/>
    <property type="match status" value="1"/>
</dbReference>
<dbReference type="GO" id="GO:0016810">
    <property type="term" value="F:hydrolase activity, acting on carbon-nitrogen (but not peptide) bonds"/>
    <property type="evidence" value="ECO:0007669"/>
    <property type="project" value="InterPro"/>
</dbReference>
<feature type="domain" description="NodB homology" evidence="3">
    <location>
        <begin position="110"/>
        <end position="352"/>
    </location>
</feature>
<dbReference type="PANTHER" id="PTHR34216">
    <property type="match status" value="1"/>
</dbReference>